<feature type="transmembrane region" description="Helical" evidence="1">
    <location>
        <begin position="66"/>
        <end position="87"/>
    </location>
</feature>
<keyword evidence="1" id="KW-0812">Transmembrane</keyword>
<sequence length="88" mass="10877">MEHIESCQLAATIFYLLFFFFFSGEENCDISFVFFLFGRRQVWEKDCYMTSFFFPSFIVWDKNFHITFKILSFLLLHEICHFFFITFR</sequence>
<dbReference type="InParanoid" id="A0A059C221"/>
<protein>
    <submittedName>
        <fullName evidence="2">Uncharacterized protein</fullName>
    </submittedName>
</protein>
<keyword evidence="1" id="KW-1133">Transmembrane helix</keyword>
<proteinExistence type="predicted"/>
<name>A0A059C221_EUCGR</name>
<accession>A0A059C221</accession>
<dbReference type="EMBL" id="KK198757">
    <property type="protein sequence ID" value="KCW72266.1"/>
    <property type="molecule type" value="Genomic_DNA"/>
</dbReference>
<evidence type="ECO:0000313" key="2">
    <source>
        <dbReference type="EMBL" id="KCW72266.1"/>
    </source>
</evidence>
<organism evidence="2">
    <name type="scientific">Eucalyptus grandis</name>
    <name type="common">Flooded gum</name>
    <dbReference type="NCBI Taxonomy" id="71139"/>
    <lineage>
        <taxon>Eukaryota</taxon>
        <taxon>Viridiplantae</taxon>
        <taxon>Streptophyta</taxon>
        <taxon>Embryophyta</taxon>
        <taxon>Tracheophyta</taxon>
        <taxon>Spermatophyta</taxon>
        <taxon>Magnoliopsida</taxon>
        <taxon>eudicotyledons</taxon>
        <taxon>Gunneridae</taxon>
        <taxon>Pentapetalae</taxon>
        <taxon>rosids</taxon>
        <taxon>malvids</taxon>
        <taxon>Myrtales</taxon>
        <taxon>Myrtaceae</taxon>
        <taxon>Myrtoideae</taxon>
        <taxon>Eucalypteae</taxon>
        <taxon>Eucalyptus</taxon>
    </lineage>
</organism>
<evidence type="ECO:0000256" key="1">
    <source>
        <dbReference type="SAM" id="Phobius"/>
    </source>
</evidence>
<dbReference type="Gramene" id="KCW72266">
    <property type="protein sequence ID" value="KCW72266"/>
    <property type="gene ID" value="EUGRSUZ_E00722"/>
</dbReference>
<gene>
    <name evidence="2" type="ORF">EUGRSUZ_E00722</name>
</gene>
<feature type="transmembrane region" description="Helical" evidence="1">
    <location>
        <begin position="7"/>
        <end position="24"/>
    </location>
</feature>
<keyword evidence="1" id="KW-0472">Membrane</keyword>
<reference evidence="2" key="1">
    <citation type="submission" date="2013-07" db="EMBL/GenBank/DDBJ databases">
        <title>The genome of Eucalyptus grandis.</title>
        <authorList>
            <person name="Schmutz J."/>
            <person name="Hayes R."/>
            <person name="Myburg A."/>
            <person name="Tuskan G."/>
            <person name="Grattapaglia D."/>
            <person name="Rokhsar D.S."/>
        </authorList>
    </citation>
    <scope>NUCLEOTIDE SEQUENCE</scope>
    <source>
        <tissue evidence="2">Leaf extractions</tissue>
    </source>
</reference>
<dbReference type="AlphaFoldDB" id="A0A059C221"/>